<evidence type="ECO:0000256" key="22">
    <source>
        <dbReference type="SAM" id="Phobius"/>
    </source>
</evidence>
<dbReference type="InterPro" id="IPR011527">
    <property type="entry name" value="ABC1_TM_dom"/>
</dbReference>
<keyword evidence="4 22" id="KW-0812">Transmembrane</keyword>
<dbReference type="InterPro" id="IPR003439">
    <property type="entry name" value="ABC_transporter-like_ATP-bd"/>
</dbReference>
<evidence type="ECO:0000256" key="7">
    <source>
        <dbReference type="ARBA" id="ARBA00022856"/>
    </source>
</evidence>
<proteinExistence type="inferred from homology"/>
<dbReference type="PROSITE" id="PS00211">
    <property type="entry name" value="ABC_TRANSPORTER_1"/>
    <property type="match status" value="1"/>
</dbReference>
<feature type="compositionally biased region" description="Basic and acidic residues" evidence="21">
    <location>
        <begin position="757"/>
        <end position="773"/>
    </location>
</feature>
<dbReference type="AlphaFoldDB" id="A0A3B4BCQ1"/>
<evidence type="ECO:0000313" key="25">
    <source>
        <dbReference type="Ensembl" id="ENSPMGP00000027313.1"/>
    </source>
</evidence>
<dbReference type="FunFam" id="1.20.1560.10:FF:000031">
    <property type="entry name" value="ATP-binding cassette sub-family B member 9"/>
    <property type="match status" value="1"/>
</dbReference>
<dbReference type="Gene3D" id="3.40.50.300">
    <property type="entry name" value="P-loop containing nucleotide triphosphate hydrolases"/>
    <property type="match status" value="1"/>
</dbReference>
<evidence type="ECO:0000259" key="24">
    <source>
        <dbReference type="PROSITE" id="PS50929"/>
    </source>
</evidence>
<feature type="transmembrane region" description="Helical" evidence="22">
    <location>
        <begin position="200"/>
        <end position="217"/>
    </location>
</feature>
<reference evidence="25" key="2">
    <citation type="submission" date="2025-09" db="UniProtKB">
        <authorList>
            <consortium name="Ensembl"/>
        </authorList>
    </citation>
    <scope>IDENTIFICATION</scope>
</reference>
<dbReference type="GO" id="GO:0005524">
    <property type="term" value="F:ATP binding"/>
    <property type="evidence" value="ECO:0007669"/>
    <property type="project" value="UniProtKB-KW"/>
</dbReference>
<evidence type="ECO:0000256" key="17">
    <source>
        <dbReference type="ARBA" id="ARBA00068474"/>
    </source>
</evidence>
<protein>
    <recommendedName>
        <fullName evidence="17">ABC-type oligopeptide transporter ABCB9</fullName>
        <ecNumber evidence="16">7.4.2.6</ecNumber>
    </recommendedName>
    <alternativeName>
        <fullName evidence="20">ATP-binding cassette sub-family B member 9</fullName>
    </alternativeName>
    <alternativeName>
        <fullName evidence="19">ATP-binding cassette transporter 9</fullName>
    </alternativeName>
    <alternativeName>
        <fullName evidence="18">TAP-like protein</fullName>
    </alternativeName>
</protein>
<keyword evidence="5" id="KW-0547">Nucleotide-binding</keyword>
<evidence type="ECO:0000256" key="15">
    <source>
        <dbReference type="ARBA" id="ARBA00062472"/>
    </source>
</evidence>
<reference evidence="25" key="1">
    <citation type="submission" date="2025-08" db="UniProtKB">
        <authorList>
            <consortium name="Ensembl"/>
        </authorList>
    </citation>
    <scope>IDENTIFICATION</scope>
</reference>
<dbReference type="Proteomes" id="UP000261520">
    <property type="component" value="Unplaced"/>
</dbReference>
<keyword evidence="8" id="KW-0653">Protein transport</keyword>
<dbReference type="PROSITE" id="PS50893">
    <property type="entry name" value="ABC_TRANSPORTER_2"/>
    <property type="match status" value="1"/>
</dbReference>
<evidence type="ECO:0000256" key="11">
    <source>
        <dbReference type="ARBA" id="ARBA00023136"/>
    </source>
</evidence>
<evidence type="ECO:0000256" key="8">
    <source>
        <dbReference type="ARBA" id="ARBA00022927"/>
    </source>
</evidence>
<comment type="catalytic activity">
    <reaction evidence="13">
        <text>a [oligopeptide](in) + ATP + H2O = a [oligopeptide](out) + ADP + phosphate + H(+)</text>
        <dbReference type="Rhea" id="RHEA:14429"/>
        <dbReference type="Rhea" id="RHEA-COMP:10531"/>
        <dbReference type="ChEBI" id="CHEBI:15377"/>
        <dbReference type="ChEBI" id="CHEBI:15378"/>
        <dbReference type="ChEBI" id="CHEBI:30616"/>
        <dbReference type="ChEBI" id="CHEBI:43474"/>
        <dbReference type="ChEBI" id="CHEBI:83228"/>
        <dbReference type="ChEBI" id="CHEBI:456216"/>
        <dbReference type="EC" id="7.4.2.6"/>
    </reaction>
    <physiologicalReaction direction="left-to-right" evidence="13">
        <dbReference type="Rhea" id="RHEA:14430"/>
    </physiologicalReaction>
</comment>
<evidence type="ECO:0000256" key="3">
    <source>
        <dbReference type="ARBA" id="ARBA00022448"/>
    </source>
</evidence>
<dbReference type="GO" id="GO:0005765">
    <property type="term" value="C:lysosomal membrane"/>
    <property type="evidence" value="ECO:0007669"/>
    <property type="project" value="UniProtKB-SubCell"/>
</dbReference>
<feature type="compositionally biased region" description="Basic and acidic residues" evidence="21">
    <location>
        <begin position="153"/>
        <end position="177"/>
    </location>
</feature>
<evidence type="ECO:0000256" key="1">
    <source>
        <dbReference type="ARBA" id="ARBA00004155"/>
    </source>
</evidence>
<evidence type="ECO:0000256" key="18">
    <source>
        <dbReference type="ARBA" id="ARBA00079330"/>
    </source>
</evidence>
<evidence type="ECO:0000256" key="6">
    <source>
        <dbReference type="ARBA" id="ARBA00022840"/>
    </source>
</evidence>
<dbReference type="GO" id="GO:0016887">
    <property type="term" value="F:ATP hydrolysis activity"/>
    <property type="evidence" value="ECO:0007669"/>
    <property type="project" value="InterPro"/>
</dbReference>
<comment type="similarity">
    <text evidence="2">Belongs to the ABC transporter superfamily. ABCB family. MHC peptide exporter (TC 3.A.1.209) subfamily.</text>
</comment>
<dbReference type="GO" id="GO:0015421">
    <property type="term" value="F:ABC-type oligopeptide transporter activity"/>
    <property type="evidence" value="ECO:0007669"/>
    <property type="project" value="UniProtKB-EC"/>
</dbReference>
<keyword evidence="7" id="KW-0571">Peptide transport</keyword>
<feature type="transmembrane region" description="Helical" evidence="22">
    <location>
        <begin position="237"/>
        <end position="263"/>
    </location>
</feature>
<evidence type="ECO:0000256" key="19">
    <source>
        <dbReference type="ARBA" id="ARBA00083142"/>
    </source>
</evidence>
<dbReference type="InterPro" id="IPR017871">
    <property type="entry name" value="ABC_transporter-like_CS"/>
</dbReference>
<dbReference type="SUPFAM" id="SSF90123">
    <property type="entry name" value="ABC transporter transmembrane region"/>
    <property type="match status" value="1"/>
</dbReference>
<feature type="transmembrane region" description="Helical" evidence="22">
    <location>
        <begin position="45"/>
        <end position="68"/>
    </location>
</feature>
<feature type="transmembrane region" description="Helical" evidence="22">
    <location>
        <begin position="336"/>
        <end position="354"/>
    </location>
</feature>
<comment type="function">
    <text evidence="14">ATP-dependent low-affinity peptide transporter which translocates a broad spectrum of peptides from the cytosol to the lysosomal lumen for degradation. Displays a broad peptide length specificity from 6-mer up to at least 59-mer peptides with an optimum of 23-mers. Binds and transports smaller and larger peptides with the same affinity. Favors positively charged, aromatic or hydrophobic residues in the N- and C-terminal positions whereas negatively charged residues as well as asparagine and methionine are not favored.</text>
</comment>
<dbReference type="CDD" id="cd03249">
    <property type="entry name" value="ABC_MTABC3_MDL1_MDL2"/>
    <property type="match status" value="1"/>
</dbReference>
<dbReference type="Ensembl" id="ENSPMGT00000029099.1">
    <property type="protein sequence ID" value="ENSPMGP00000027313.1"/>
    <property type="gene ID" value="ENSPMGG00000022047.1"/>
</dbReference>
<evidence type="ECO:0000256" key="12">
    <source>
        <dbReference type="ARBA" id="ARBA00023228"/>
    </source>
</evidence>
<keyword evidence="3" id="KW-0813">Transport</keyword>
<comment type="subcellular location">
    <subcellularLocation>
        <location evidence="1">Lysosome membrane</location>
        <topology evidence="1">Multi-pass membrane protein</topology>
    </subcellularLocation>
</comment>
<feature type="transmembrane region" description="Helical" evidence="22">
    <location>
        <begin position="80"/>
        <end position="103"/>
    </location>
</feature>
<dbReference type="PROSITE" id="PS50929">
    <property type="entry name" value="ABC_TM1F"/>
    <property type="match status" value="1"/>
</dbReference>
<dbReference type="Gene3D" id="1.20.1560.10">
    <property type="entry name" value="ABC transporter type 1, transmembrane domain"/>
    <property type="match status" value="1"/>
</dbReference>
<evidence type="ECO:0000256" key="20">
    <source>
        <dbReference type="ARBA" id="ARBA00084061"/>
    </source>
</evidence>
<evidence type="ECO:0000259" key="23">
    <source>
        <dbReference type="PROSITE" id="PS50893"/>
    </source>
</evidence>
<dbReference type="PANTHER" id="PTHR43394">
    <property type="entry name" value="ATP-DEPENDENT PERMEASE MDL1, MITOCHONDRIAL"/>
    <property type="match status" value="1"/>
</dbReference>
<feature type="transmembrane region" description="Helical" evidence="22">
    <location>
        <begin position="115"/>
        <end position="135"/>
    </location>
</feature>
<dbReference type="InterPro" id="IPR027417">
    <property type="entry name" value="P-loop_NTPase"/>
</dbReference>
<dbReference type="SUPFAM" id="SSF52540">
    <property type="entry name" value="P-loop containing nucleoside triphosphate hydrolases"/>
    <property type="match status" value="1"/>
</dbReference>
<evidence type="ECO:0000313" key="26">
    <source>
        <dbReference type="Proteomes" id="UP000261520"/>
    </source>
</evidence>
<evidence type="ECO:0000256" key="4">
    <source>
        <dbReference type="ARBA" id="ARBA00022692"/>
    </source>
</evidence>
<comment type="subunit">
    <text evidence="15">Homodimer. Interacts (via TMD0 region) with LAMP1; this interaction strongly stabilizes ABCB9 and protects ABCB9 against lysosomal degradation. Interacts (via TMD0 region) with LAMP2 (isoform LAMP-2B). Interacts (via TMD0) with YIF1B; this interaction allows (but is not essential) the ER-to-Golgi trafficking and strongly depends on a salt bridge within TMD0.</text>
</comment>
<dbReference type="PIRSF" id="PIRSF002773">
    <property type="entry name" value="ABC_prm/ATPase_B"/>
    <property type="match status" value="1"/>
</dbReference>
<sequence>MDLRVVVSACGLCVLFDLLLSSLLLTQGFSRGLVPPGLAEMSGLVLALWGCSWLRSSMLIGACLGVMCNRQDGPRRISRSAPAALLVAMVMVTFAVAALLALTEVDSLKNQAWEMGLISWTCISSVGLVLMWRLLGDARDTVRNMNIYKVRQEQRARGAESQRSREPEEQRARGAEKEPEETNSGATLGRLLCYCRKDSGLLTVATLFCEAFIPFFYGVAIDSIVKHQSMELFSRPVLILAALAVASSLAMGVRGGVFTLVFARLNLRLRNHLFRTLMKQEIGFFDKNHTGDLLSRLSADVTQVSDLVSQNLNIFLRSAVKASGFSVFMFRLSWRLSLVSLMGFPFIGLVSQLYGDYYKTLTKEVQSTLAEANRVAEETVSAMRTVRSFANEQGEAESYYSKLLQVFKLNRRQALAYALYMWSSCLSEVALELAVLYYGGHLVVSGQLSSGALISFFIYMLQLGECLESMASVYTGLMQGVGAAEKVFEYLDREPEHSAEQGTEEPDTCSGLVEFRDVTFSYPTRPHTHVLKGVSFTLHPGKVTALVGPSGGGKSSCVSLMENFYLPQSGQVLLDGRPVQSLRHLYLHSKVALVGQEPVLFARSVEENISYGLSHVTKENIERAAREANAHDFICSLHQGYATSVGEKGAQLSGGQKQRVAIARALVRNPRVLILDEATSALDAHSEHMVQQALMSVMKERTVLVVAHRLSSVENADHIVVIVDGRVAEQGTHAELMDRRQVYHRLVQRQVLGLEDQDQRPDQKLDQRPDQRPAEGTGRRRRESCDGEAESVPRL</sequence>
<dbReference type="InterPro" id="IPR003593">
    <property type="entry name" value="AAA+_ATPase"/>
</dbReference>
<keyword evidence="12" id="KW-0458">Lysosome</keyword>
<evidence type="ECO:0000256" key="21">
    <source>
        <dbReference type="SAM" id="MobiDB-lite"/>
    </source>
</evidence>
<dbReference type="EC" id="7.4.2.6" evidence="16"/>
<evidence type="ECO:0000256" key="9">
    <source>
        <dbReference type="ARBA" id="ARBA00022967"/>
    </source>
</evidence>
<accession>A0A3B4BCQ1</accession>
<feature type="domain" description="ABC transporter" evidence="23">
    <location>
        <begin position="513"/>
        <end position="749"/>
    </location>
</feature>
<dbReference type="GO" id="GO:0015031">
    <property type="term" value="P:protein transport"/>
    <property type="evidence" value="ECO:0007669"/>
    <property type="project" value="UniProtKB-KW"/>
</dbReference>
<dbReference type="Pfam" id="PF00664">
    <property type="entry name" value="ABC_membrane"/>
    <property type="match status" value="1"/>
</dbReference>
<organism evidence="25 26">
    <name type="scientific">Periophthalmus magnuspinnatus</name>
    <dbReference type="NCBI Taxonomy" id="409849"/>
    <lineage>
        <taxon>Eukaryota</taxon>
        <taxon>Metazoa</taxon>
        <taxon>Chordata</taxon>
        <taxon>Craniata</taxon>
        <taxon>Vertebrata</taxon>
        <taxon>Euteleostomi</taxon>
        <taxon>Actinopterygii</taxon>
        <taxon>Neopterygii</taxon>
        <taxon>Teleostei</taxon>
        <taxon>Neoteleostei</taxon>
        <taxon>Acanthomorphata</taxon>
        <taxon>Gobiaria</taxon>
        <taxon>Gobiiformes</taxon>
        <taxon>Gobioidei</taxon>
        <taxon>Gobiidae</taxon>
        <taxon>Oxudercinae</taxon>
        <taxon>Periophthalmus</taxon>
    </lineage>
</organism>
<keyword evidence="10 22" id="KW-1133">Transmembrane helix</keyword>
<dbReference type="InterPro" id="IPR039421">
    <property type="entry name" value="Type_1_exporter"/>
</dbReference>
<evidence type="ECO:0000256" key="10">
    <source>
        <dbReference type="ARBA" id="ARBA00022989"/>
    </source>
</evidence>
<evidence type="ECO:0000256" key="2">
    <source>
        <dbReference type="ARBA" id="ARBA00006493"/>
    </source>
</evidence>
<dbReference type="Pfam" id="PF00005">
    <property type="entry name" value="ABC_tran"/>
    <property type="match status" value="1"/>
</dbReference>
<dbReference type="FunFam" id="3.40.50.300:FF:000140">
    <property type="entry name" value="Lipid A export ATP-binding/permease protein MsbA"/>
    <property type="match status" value="1"/>
</dbReference>
<dbReference type="SMART" id="SM00382">
    <property type="entry name" value="AAA"/>
    <property type="match status" value="1"/>
</dbReference>
<keyword evidence="6" id="KW-0067">ATP-binding</keyword>
<name>A0A3B4BCQ1_9GOBI</name>
<evidence type="ECO:0000256" key="13">
    <source>
        <dbReference type="ARBA" id="ARBA00052205"/>
    </source>
</evidence>
<feature type="region of interest" description="Disordered" evidence="21">
    <location>
        <begin position="753"/>
        <end position="795"/>
    </location>
</feature>
<evidence type="ECO:0000256" key="16">
    <source>
        <dbReference type="ARBA" id="ARBA00066336"/>
    </source>
</evidence>
<feature type="domain" description="ABC transmembrane type-1" evidence="24">
    <location>
        <begin position="199"/>
        <end position="479"/>
    </location>
</feature>
<keyword evidence="11 22" id="KW-0472">Membrane</keyword>
<feature type="region of interest" description="Disordered" evidence="21">
    <location>
        <begin position="153"/>
        <end position="183"/>
    </location>
</feature>
<dbReference type="InterPro" id="IPR036640">
    <property type="entry name" value="ABC1_TM_sf"/>
</dbReference>
<keyword evidence="9" id="KW-1278">Translocase</keyword>
<evidence type="ECO:0000256" key="14">
    <source>
        <dbReference type="ARBA" id="ARBA00055204"/>
    </source>
</evidence>
<keyword evidence="26" id="KW-1185">Reference proteome</keyword>
<dbReference type="STRING" id="409849.ENSPMGP00000027313"/>
<evidence type="ECO:0000256" key="5">
    <source>
        <dbReference type="ARBA" id="ARBA00022741"/>
    </source>
</evidence>
<dbReference type="PANTHER" id="PTHR43394:SF21">
    <property type="entry name" value="ATP BINDING CASSETTE SUBFAMILY B MEMBER 9"/>
    <property type="match status" value="1"/>
</dbReference>